<reference evidence="1" key="2">
    <citation type="submission" date="2020-07" db="EMBL/GenBank/DDBJ databases">
        <authorList>
            <person name="Vera ALvarez R."/>
            <person name="Arias-Moreno D.M."/>
            <person name="Jimenez-Jacinto V."/>
            <person name="Jimenez-Bremont J.F."/>
            <person name="Swaminathan K."/>
            <person name="Moose S.P."/>
            <person name="Guerrero-Gonzalez M.L."/>
            <person name="Marino-Ramirez L."/>
            <person name="Landsman D."/>
            <person name="Rodriguez-Kessler M."/>
            <person name="Delgado-Sanchez P."/>
        </authorList>
    </citation>
    <scope>NUCLEOTIDE SEQUENCE</scope>
    <source>
        <tissue evidence="1">Cladode</tissue>
    </source>
</reference>
<evidence type="ECO:0000313" key="1">
    <source>
        <dbReference type="EMBL" id="MBA4669751.1"/>
    </source>
</evidence>
<name>A0A7C9ALX3_OPUST</name>
<protein>
    <submittedName>
        <fullName evidence="1">Uncharacterized protein</fullName>
    </submittedName>
</protein>
<proteinExistence type="predicted"/>
<organism evidence="1">
    <name type="scientific">Opuntia streptacantha</name>
    <name type="common">Prickly pear cactus</name>
    <name type="synonym">Opuntia cardona</name>
    <dbReference type="NCBI Taxonomy" id="393608"/>
    <lineage>
        <taxon>Eukaryota</taxon>
        <taxon>Viridiplantae</taxon>
        <taxon>Streptophyta</taxon>
        <taxon>Embryophyta</taxon>
        <taxon>Tracheophyta</taxon>
        <taxon>Spermatophyta</taxon>
        <taxon>Magnoliopsida</taxon>
        <taxon>eudicotyledons</taxon>
        <taxon>Gunneridae</taxon>
        <taxon>Pentapetalae</taxon>
        <taxon>Caryophyllales</taxon>
        <taxon>Cactineae</taxon>
        <taxon>Cactaceae</taxon>
        <taxon>Opuntioideae</taxon>
        <taxon>Opuntia</taxon>
    </lineage>
</organism>
<dbReference type="AlphaFoldDB" id="A0A7C9ALX3"/>
<sequence length="99" mass="11328">MPSTQTMEPINWDRRSLGVTLLETKGPSNPTSTCSPSFKYLGSILRVTSVTASEKGCIYSLGFLNNLRAKSVLKSWRSEMLTMRRRRRLLWIMLRISSM</sequence>
<reference evidence="1" key="1">
    <citation type="journal article" date="2013" name="J. Plant Res.">
        <title>Effect of fungi and light on seed germination of three Opuntia species from semiarid lands of central Mexico.</title>
        <authorList>
            <person name="Delgado-Sanchez P."/>
            <person name="Jimenez-Bremont J.F."/>
            <person name="Guerrero-Gonzalez Mde L."/>
            <person name="Flores J."/>
        </authorList>
    </citation>
    <scope>NUCLEOTIDE SEQUENCE</scope>
    <source>
        <tissue evidence="1">Cladode</tissue>
    </source>
</reference>
<accession>A0A7C9ALX3</accession>
<dbReference type="EMBL" id="GISG01244847">
    <property type="protein sequence ID" value="MBA4669751.1"/>
    <property type="molecule type" value="Transcribed_RNA"/>
</dbReference>